<dbReference type="Gene3D" id="1.10.150.130">
    <property type="match status" value="1"/>
</dbReference>
<dbReference type="SUPFAM" id="SSF47823">
    <property type="entry name" value="lambda integrase-like, N-terminal domain"/>
    <property type="match status" value="1"/>
</dbReference>
<evidence type="ECO:0000256" key="2">
    <source>
        <dbReference type="SAM" id="MobiDB-lite"/>
    </source>
</evidence>
<keyword evidence="1" id="KW-0238">DNA-binding</keyword>
<sequence>MSPALTTPLTLHPEESTALLASSYLPWTSLSTLENFSPTQRHPSQLASSESSKKADTQPPPPEPSTNYALGSKKPNASERRSSLRMSSLSTSSRMIDSVPSRFNSPLPSSNPSVSRPTTEHKPRPYHPNLRPLPSPHQPHCLAKDRLRLWVPVSPSARTSHPSSPDRISETALNRILEVIGASWADSTKELYGTGLLVFHFHCDLNDISEHERCPVSHTALLAFLSSCVGAYSGSTISNYAAGIHAWHLLHGHPWTVDQNKLKLTLQGASHLAPRSSKRPKRPPMTINNIKTI</sequence>
<protein>
    <submittedName>
        <fullName evidence="3">Uncharacterized protein</fullName>
    </submittedName>
</protein>
<evidence type="ECO:0000313" key="3">
    <source>
        <dbReference type="EMBL" id="KIJ09175.1"/>
    </source>
</evidence>
<keyword evidence="4" id="KW-1185">Reference proteome</keyword>
<accession>A0A0C9T0L6</accession>
<dbReference type="AlphaFoldDB" id="A0A0C9T0L6"/>
<gene>
    <name evidence="3" type="ORF">PAXINDRAFT_17737</name>
</gene>
<name>A0A0C9T0L6_PAXIN</name>
<reference evidence="4" key="2">
    <citation type="submission" date="2015-01" db="EMBL/GenBank/DDBJ databases">
        <title>Evolutionary Origins and Diversification of the Mycorrhizal Mutualists.</title>
        <authorList>
            <consortium name="DOE Joint Genome Institute"/>
            <consortium name="Mycorrhizal Genomics Consortium"/>
            <person name="Kohler A."/>
            <person name="Kuo A."/>
            <person name="Nagy L.G."/>
            <person name="Floudas D."/>
            <person name="Copeland A."/>
            <person name="Barry K.W."/>
            <person name="Cichocki N."/>
            <person name="Veneault-Fourrey C."/>
            <person name="LaButti K."/>
            <person name="Lindquist E.A."/>
            <person name="Lipzen A."/>
            <person name="Lundell T."/>
            <person name="Morin E."/>
            <person name="Murat C."/>
            <person name="Riley R."/>
            <person name="Ohm R."/>
            <person name="Sun H."/>
            <person name="Tunlid A."/>
            <person name="Henrissat B."/>
            <person name="Grigoriev I.V."/>
            <person name="Hibbett D.S."/>
            <person name="Martin F."/>
        </authorList>
    </citation>
    <scope>NUCLEOTIDE SEQUENCE [LARGE SCALE GENOMIC DNA]</scope>
    <source>
        <strain evidence="4">ATCC 200175</strain>
    </source>
</reference>
<feature type="region of interest" description="Disordered" evidence="2">
    <location>
        <begin position="270"/>
        <end position="293"/>
    </location>
</feature>
<feature type="region of interest" description="Disordered" evidence="2">
    <location>
        <begin position="34"/>
        <end position="134"/>
    </location>
</feature>
<proteinExistence type="predicted"/>
<feature type="compositionally biased region" description="Polar residues" evidence="2">
    <location>
        <begin position="34"/>
        <end position="50"/>
    </location>
</feature>
<organism evidence="3 4">
    <name type="scientific">Paxillus involutus ATCC 200175</name>
    <dbReference type="NCBI Taxonomy" id="664439"/>
    <lineage>
        <taxon>Eukaryota</taxon>
        <taxon>Fungi</taxon>
        <taxon>Dikarya</taxon>
        <taxon>Basidiomycota</taxon>
        <taxon>Agaricomycotina</taxon>
        <taxon>Agaricomycetes</taxon>
        <taxon>Agaricomycetidae</taxon>
        <taxon>Boletales</taxon>
        <taxon>Paxilineae</taxon>
        <taxon>Paxillaceae</taxon>
        <taxon>Paxillus</taxon>
    </lineage>
</organism>
<dbReference type="Proteomes" id="UP000053647">
    <property type="component" value="Unassembled WGS sequence"/>
</dbReference>
<dbReference type="HOGENOM" id="CLU_950282_0_0_1"/>
<evidence type="ECO:0000313" key="4">
    <source>
        <dbReference type="Proteomes" id="UP000053647"/>
    </source>
</evidence>
<feature type="compositionally biased region" description="Low complexity" evidence="2">
    <location>
        <begin position="84"/>
        <end position="117"/>
    </location>
</feature>
<dbReference type="InterPro" id="IPR010998">
    <property type="entry name" value="Integrase_recombinase_N"/>
</dbReference>
<dbReference type="EMBL" id="KN819496">
    <property type="protein sequence ID" value="KIJ09175.1"/>
    <property type="molecule type" value="Genomic_DNA"/>
</dbReference>
<dbReference type="OrthoDB" id="2678913at2759"/>
<reference evidence="3 4" key="1">
    <citation type="submission" date="2014-06" db="EMBL/GenBank/DDBJ databases">
        <authorList>
            <consortium name="DOE Joint Genome Institute"/>
            <person name="Kuo A."/>
            <person name="Kohler A."/>
            <person name="Nagy L.G."/>
            <person name="Floudas D."/>
            <person name="Copeland A."/>
            <person name="Barry K.W."/>
            <person name="Cichocki N."/>
            <person name="Veneault-Fourrey C."/>
            <person name="LaButti K."/>
            <person name="Lindquist E.A."/>
            <person name="Lipzen A."/>
            <person name="Lundell T."/>
            <person name="Morin E."/>
            <person name="Murat C."/>
            <person name="Sun H."/>
            <person name="Tunlid A."/>
            <person name="Henrissat B."/>
            <person name="Grigoriev I.V."/>
            <person name="Hibbett D.S."/>
            <person name="Martin F."/>
            <person name="Nordberg H.P."/>
            <person name="Cantor M.N."/>
            <person name="Hua S.X."/>
        </authorList>
    </citation>
    <scope>NUCLEOTIDE SEQUENCE [LARGE SCALE GENOMIC DNA]</scope>
    <source>
        <strain evidence="3 4">ATCC 200175</strain>
    </source>
</reference>
<evidence type="ECO:0000256" key="1">
    <source>
        <dbReference type="ARBA" id="ARBA00023125"/>
    </source>
</evidence>
<dbReference type="GO" id="GO:0003677">
    <property type="term" value="F:DNA binding"/>
    <property type="evidence" value="ECO:0007669"/>
    <property type="project" value="UniProtKB-KW"/>
</dbReference>